<dbReference type="GO" id="GO:0061630">
    <property type="term" value="F:ubiquitin protein ligase activity"/>
    <property type="evidence" value="ECO:0007669"/>
    <property type="project" value="UniProtKB-EC"/>
</dbReference>
<evidence type="ECO:0000256" key="3">
    <source>
        <dbReference type="ARBA" id="ARBA00022723"/>
    </source>
</evidence>
<evidence type="ECO:0000256" key="2">
    <source>
        <dbReference type="ARBA" id="ARBA00012483"/>
    </source>
</evidence>
<dbReference type="Gramene" id="OGLUM12G11500.1">
    <property type="protein sequence ID" value="OGLUM12G11500.1"/>
    <property type="gene ID" value="OGLUM12G11500"/>
</dbReference>
<dbReference type="UniPathway" id="UPA00143"/>
<dbReference type="InterPro" id="IPR001841">
    <property type="entry name" value="Znf_RING"/>
</dbReference>
<dbReference type="InterPro" id="IPR053238">
    <property type="entry name" value="RING-H2_zinc_finger"/>
</dbReference>
<comment type="similarity">
    <text evidence="6">Belongs to the RING-type zinc finger family. ATL subfamily.</text>
</comment>
<dbReference type="GO" id="GO:0016567">
    <property type="term" value="P:protein ubiquitination"/>
    <property type="evidence" value="ECO:0007669"/>
    <property type="project" value="UniProtKB-UniPathway"/>
</dbReference>
<keyword evidence="5" id="KW-0862">Zinc</keyword>
<feature type="transmembrane region" description="Helical" evidence="8">
    <location>
        <begin position="35"/>
        <end position="53"/>
    </location>
</feature>
<dbReference type="AlphaFoldDB" id="A0A0E0BS04"/>
<keyword evidence="4 7" id="KW-0863">Zinc-finger</keyword>
<accession>A0A0E0BS04</accession>
<comment type="catalytic activity">
    <reaction evidence="1">
        <text>S-ubiquitinyl-[E2 ubiquitin-conjugating enzyme]-L-cysteine + [acceptor protein]-L-lysine = [E2 ubiquitin-conjugating enzyme]-L-cysteine + N(6)-ubiquitinyl-[acceptor protein]-L-lysine.</text>
        <dbReference type="EC" id="2.3.2.27"/>
    </reaction>
</comment>
<dbReference type="Pfam" id="PF13639">
    <property type="entry name" value="zf-RING_2"/>
    <property type="match status" value="1"/>
</dbReference>
<evidence type="ECO:0000256" key="7">
    <source>
        <dbReference type="PROSITE-ProRule" id="PRU00175"/>
    </source>
</evidence>
<evidence type="ECO:0000256" key="6">
    <source>
        <dbReference type="ARBA" id="ARBA00024209"/>
    </source>
</evidence>
<reference evidence="10" key="2">
    <citation type="submission" date="2018-05" db="EMBL/GenBank/DDBJ databases">
        <title>OgluRS3 (Oryza glumaepatula Reference Sequence Version 3).</title>
        <authorList>
            <person name="Zhang J."/>
            <person name="Kudrna D."/>
            <person name="Lee S."/>
            <person name="Talag J."/>
            <person name="Welchert J."/>
            <person name="Wing R.A."/>
        </authorList>
    </citation>
    <scope>NUCLEOTIDE SEQUENCE [LARGE SCALE GENOMIC DNA]</scope>
</reference>
<dbReference type="EC" id="2.3.2.27" evidence="2"/>
<feature type="transmembrane region" description="Helical" evidence="8">
    <location>
        <begin position="59"/>
        <end position="81"/>
    </location>
</feature>
<dbReference type="eggNOG" id="KOG0800">
    <property type="taxonomic scope" value="Eukaryota"/>
</dbReference>
<dbReference type="STRING" id="40148.A0A0E0BS04"/>
<name>A0A0E0BS04_9ORYZ</name>
<keyword evidence="3" id="KW-0479">Metal-binding</keyword>
<sequence>MEVVVARRGVVVLRLRHGEPPLSAAARSGGRCSRLLLLWTFAVGFAAGLFMFASHVLAAVAAAVLFAAMCLYTCLCLNNAAPEEEEEQQQQPPVLLLPGQALRVAVMPPSVGRLQQQAVNGGGGGGGLRQEDVEAAIPAFEYSKGSGGAAEAEQCAVCIGVVRRGETVRRLPACGHAFHAACIDGWLRAHATCPVCRADVKVAGGGGGGAPV</sequence>
<dbReference type="HOGENOM" id="CLU_013137_12_0_1"/>
<dbReference type="SUPFAM" id="SSF57850">
    <property type="entry name" value="RING/U-box"/>
    <property type="match status" value="1"/>
</dbReference>
<dbReference type="GO" id="GO:0008270">
    <property type="term" value="F:zinc ion binding"/>
    <property type="evidence" value="ECO:0007669"/>
    <property type="project" value="UniProtKB-KW"/>
</dbReference>
<feature type="domain" description="RING-type" evidence="9">
    <location>
        <begin position="155"/>
        <end position="197"/>
    </location>
</feature>
<evidence type="ECO:0000313" key="11">
    <source>
        <dbReference type="Proteomes" id="UP000026961"/>
    </source>
</evidence>
<dbReference type="PANTHER" id="PTHR14155:SF627">
    <property type="entry name" value="OS06G0192800 PROTEIN"/>
    <property type="match status" value="1"/>
</dbReference>
<protein>
    <recommendedName>
        <fullName evidence="2">RING-type E3 ubiquitin transferase</fullName>
        <ecNumber evidence="2">2.3.2.27</ecNumber>
    </recommendedName>
</protein>
<dbReference type="Proteomes" id="UP000026961">
    <property type="component" value="Chromosome 12"/>
</dbReference>
<organism evidence="10">
    <name type="scientific">Oryza glumipatula</name>
    <dbReference type="NCBI Taxonomy" id="40148"/>
    <lineage>
        <taxon>Eukaryota</taxon>
        <taxon>Viridiplantae</taxon>
        <taxon>Streptophyta</taxon>
        <taxon>Embryophyta</taxon>
        <taxon>Tracheophyta</taxon>
        <taxon>Spermatophyta</taxon>
        <taxon>Magnoliopsida</taxon>
        <taxon>Liliopsida</taxon>
        <taxon>Poales</taxon>
        <taxon>Poaceae</taxon>
        <taxon>BOP clade</taxon>
        <taxon>Oryzoideae</taxon>
        <taxon>Oryzeae</taxon>
        <taxon>Oryzinae</taxon>
        <taxon>Oryza</taxon>
    </lineage>
</organism>
<keyword evidence="8" id="KW-0812">Transmembrane</keyword>
<evidence type="ECO:0000256" key="1">
    <source>
        <dbReference type="ARBA" id="ARBA00000900"/>
    </source>
</evidence>
<dbReference type="PANTHER" id="PTHR14155">
    <property type="entry name" value="RING FINGER DOMAIN-CONTAINING"/>
    <property type="match status" value="1"/>
</dbReference>
<keyword evidence="8" id="KW-1133">Transmembrane helix</keyword>
<evidence type="ECO:0000256" key="4">
    <source>
        <dbReference type="ARBA" id="ARBA00022771"/>
    </source>
</evidence>
<dbReference type="SMART" id="SM00184">
    <property type="entry name" value="RING"/>
    <property type="match status" value="1"/>
</dbReference>
<evidence type="ECO:0000256" key="5">
    <source>
        <dbReference type="ARBA" id="ARBA00022833"/>
    </source>
</evidence>
<dbReference type="PROSITE" id="PS50089">
    <property type="entry name" value="ZF_RING_2"/>
    <property type="match status" value="1"/>
</dbReference>
<evidence type="ECO:0000256" key="8">
    <source>
        <dbReference type="SAM" id="Phobius"/>
    </source>
</evidence>
<dbReference type="EnsemblPlants" id="OGLUM12G11500.1">
    <property type="protein sequence ID" value="OGLUM12G11500.1"/>
    <property type="gene ID" value="OGLUM12G11500"/>
</dbReference>
<evidence type="ECO:0000313" key="10">
    <source>
        <dbReference type="EnsemblPlants" id="OGLUM12G11500.1"/>
    </source>
</evidence>
<reference evidence="10" key="1">
    <citation type="submission" date="2015-04" db="UniProtKB">
        <authorList>
            <consortium name="EnsemblPlants"/>
        </authorList>
    </citation>
    <scope>IDENTIFICATION</scope>
</reference>
<proteinExistence type="inferred from homology"/>
<keyword evidence="11" id="KW-1185">Reference proteome</keyword>
<dbReference type="Gene3D" id="3.30.40.10">
    <property type="entry name" value="Zinc/RING finger domain, C3HC4 (zinc finger)"/>
    <property type="match status" value="1"/>
</dbReference>
<evidence type="ECO:0000259" key="9">
    <source>
        <dbReference type="PROSITE" id="PS50089"/>
    </source>
</evidence>
<dbReference type="InterPro" id="IPR013083">
    <property type="entry name" value="Znf_RING/FYVE/PHD"/>
</dbReference>
<keyword evidence="8" id="KW-0472">Membrane</keyword>